<dbReference type="EMBL" id="JAODOP010000004">
    <property type="protein sequence ID" value="MEF3833905.1"/>
    <property type="molecule type" value="Genomic_DNA"/>
</dbReference>
<protein>
    <submittedName>
        <fullName evidence="1">Nuclear transport factor 2 family protein</fullName>
    </submittedName>
</protein>
<evidence type="ECO:0000313" key="1">
    <source>
        <dbReference type="EMBL" id="MEF3833905.1"/>
    </source>
</evidence>
<sequence length="121" mass="13747">MKKTALEILEVFQQSISAQTPDWMDLMDENIVFQGPVDKVEGKEANINLHLEFGKLIRGHELLSITGGENIVSTQVILKIETPSGKIIALDIAEFYTIEEGKIKAMKIYYDPTEYKKEFNL</sequence>
<dbReference type="RefSeq" id="WP_303306244.1">
    <property type="nucleotide sequence ID" value="NZ_JAODOP010000004.1"/>
</dbReference>
<dbReference type="InterPro" id="IPR032710">
    <property type="entry name" value="NTF2-like_dom_sf"/>
</dbReference>
<name>A0ABU7XT74_9FLAO</name>
<evidence type="ECO:0000313" key="2">
    <source>
        <dbReference type="Proteomes" id="UP001337305"/>
    </source>
</evidence>
<proteinExistence type="predicted"/>
<dbReference type="Proteomes" id="UP001337305">
    <property type="component" value="Unassembled WGS sequence"/>
</dbReference>
<organism evidence="1 2">
    <name type="scientific">Flavivirga spongiicola</name>
    <dbReference type="NCBI Taxonomy" id="421621"/>
    <lineage>
        <taxon>Bacteria</taxon>
        <taxon>Pseudomonadati</taxon>
        <taxon>Bacteroidota</taxon>
        <taxon>Flavobacteriia</taxon>
        <taxon>Flavobacteriales</taxon>
        <taxon>Flavobacteriaceae</taxon>
        <taxon>Flavivirga</taxon>
    </lineage>
</organism>
<reference evidence="1 2" key="1">
    <citation type="submission" date="2022-09" db="EMBL/GenBank/DDBJ databases">
        <title>Genome sequencing of Flavivirga sp. MEBiC05379.</title>
        <authorList>
            <person name="Oh H.-M."/>
            <person name="Kwon K.K."/>
            <person name="Park M.J."/>
            <person name="Yang S.-H."/>
        </authorList>
    </citation>
    <scope>NUCLEOTIDE SEQUENCE [LARGE SCALE GENOMIC DNA]</scope>
    <source>
        <strain evidence="1 2">MEBiC05379</strain>
    </source>
</reference>
<gene>
    <name evidence="1" type="ORF">N1F79_12245</name>
</gene>
<dbReference type="SUPFAM" id="SSF54427">
    <property type="entry name" value="NTF2-like"/>
    <property type="match status" value="1"/>
</dbReference>
<accession>A0ABU7XT74</accession>
<keyword evidence="2" id="KW-1185">Reference proteome</keyword>
<dbReference type="Gene3D" id="3.10.450.50">
    <property type="match status" value="1"/>
</dbReference>
<comment type="caution">
    <text evidence="1">The sequence shown here is derived from an EMBL/GenBank/DDBJ whole genome shotgun (WGS) entry which is preliminary data.</text>
</comment>